<organism evidence="1 2">
    <name type="scientific">Portunus trituberculatus</name>
    <name type="common">Swimming crab</name>
    <name type="synonym">Neptunus trituberculatus</name>
    <dbReference type="NCBI Taxonomy" id="210409"/>
    <lineage>
        <taxon>Eukaryota</taxon>
        <taxon>Metazoa</taxon>
        <taxon>Ecdysozoa</taxon>
        <taxon>Arthropoda</taxon>
        <taxon>Crustacea</taxon>
        <taxon>Multicrustacea</taxon>
        <taxon>Malacostraca</taxon>
        <taxon>Eumalacostraca</taxon>
        <taxon>Eucarida</taxon>
        <taxon>Decapoda</taxon>
        <taxon>Pleocyemata</taxon>
        <taxon>Brachyura</taxon>
        <taxon>Eubrachyura</taxon>
        <taxon>Portunoidea</taxon>
        <taxon>Portunidae</taxon>
        <taxon>Portuninae</taxon>
        <taxon>Portunus</taxon>
    </lineage>
</organism>
<comment type="caution">
    <text evidence="1">The sequence shown here is derived from an EMBL/GenBank/DDBJ whole genome shotgun (WGS) entry which is preliminary data.</text>
</comment>
<name>A0A5B7ELV7_PORTR</name>
<dbReference type="EMBL" id="VSRR010003050">
    <property type="protein sequence ID" value="MPC34415.1"/>
    <property type="molecule type" value="Genomic_DNA"/>
</dbReference>
<gene>
    <name evidence="1" type="ORF">E2C01_027802</name>
</gene>
<reference evidence="1 2" key="1">
    <citation type="submission" date="2019-05" db="EMBL/GenBank/DDBJ databases">
        <title>Another draft genome of Portunus trituberculatus and its Hox gene families provides insights of decapod evolution.</title>
        <authorList>
            <person name="Jeong J.-H."/>
            <person name="Song I."/>
            <person name="Kim S."/>
            <person name="Choi T."/>
            <person name="Kim D."/>
            <person name="Ryu S."/>
            <person name="Kim W."/>
        </authorList>
    </citation>
    <scope>NUCLEOTIDE SEQUENCE [LARGE SCALE GENOMIC DNA]</scope>
    <source>
        <tissue evidence="1">Muscle</tissue>
    </source>
</reference>
<keyword evidence="2" id="KW-1185">Reference proteome</keyword>
<protein>
    <submittedName>
        <fullName evidence="1">Uncharacterized protein</fullName>
    </submittedName>
</protein>
<proteinExistence type="predicted"/>
<dbReference type="Proteomes" id="UP000324222">
    <property type="component" value="Unassembled WGS sequence"/>
</dbReference>
<evidence type="ECO:0000313" key="2">
    <source>
        <dbReference type="Proteomes" id="UP000324222"/>
    </source>
</evidence>
<evidence type="ECO:0000313" key="1">
    <source>
        <dbReference type="EMBL" id="MPC34415.1"/>
    </source>
</evidence>
<dbReference type="AlphaFoldDB" id="A0A5B7ELV7"/>
<sequence>MHMGGDMGPYMGTTINEIASAADGLKLNSASNILRVTYSICLSFLSSILCFVNFSTCIPMQVKEEKCMAILCTGWETLADSASPCQGGMEEEALQSLGVWQRGRGLEHTGTGMTEDTSIAAMPRKEYRKKGDVGIVCHHKVGPPSLAITVEDPATTTTTTTTTTNNNNNNSNRAAASYTLQMTSTFTASAFPPPPLHHKACFFAPCSSQASIFAPYSYQAPLFAPCSPQAPLFAPCSHQAPLFAPYSSQAPLPHATLLFPSFSIPLCLP</sequence>
<accession>A0A5B7ELV7</accession>